<dbReference type="GO" id="GO:0046982">
    <property type="term" value="F:protein heterodimerization activity"/>
    <property type="evidence" value="ECO:0007669"/>
    <property type="project" value="UniProtKB-ARBA"/>
</dbReference>
<dbReference type="GO" id="GO:0061891">
    <property type="term" value="F:calcium ion sensor activity"/>
    <property type="evidence" value="ECO:0007669"/>
    <property type="project" value="UniProtKB-ARBA"/>
</dbReference>
<evidence type="ECO:0000313" key="18">
    <source>
        <dbReference type="Ensembl" id="ENSGACP00000038582.1"/>
    </source>
</evidence>
<evidence type="ECO:0000256" key="4">
    <source>
        <dbReference type="ARBA" id="ARBA00022568"/>
    </source>
</evidence>
<dbReference type="Gene3D" id="1.10.238.10">
    <property type="entry name" value="EF-hand"/>
    <property type="match status" value="2"/>
</dbReference>
<evidence type="ECO:0000256" key="15">
    <source>
        <dbReference type="ARBA" id="ARBA00040181"/>
    </source>
</evidence>
<dbReference type="CDD" id="cd16173">
    <property type="entry name" value="EFh_MICU1"/>
    <property type="match status" value="1"/>
</dbReference>
<dbReference type="Pfam" id="PF13833">
    <property type="entry name" value="EF-hand_8"/>
    <property type="match status" value="1"/>
</dbReference>
<keyword evidence="3" id="KW-0813">Transport</keyword>
<keyword evidence="9" id="KW-0809">Transit peptide</keyword>
<keyword evidence="10" id="KW-0406">Ion transport</keyword>
<dbReference type="GO" id="GO:1990246">
    <property type="term" value="C:uniplex complex"/>
    <property type="evidence" value="ECO:0007669"/>
    <property type="project" value="TreeGrafter"/>
</dbReference>
<dbReference type="PANTHER" id="PTHR12294:SF1">
    <property type="entry name" value="CALCIUM UPTAKE PROTEIN 1, MITOCHONDRIAL"/>
    <property type="match status" value="1"/>
</dbReference>
<dbReference type="GO" id="GO:1903852">
    <property type="term" value="P:positive regulation of cristae formation"/>
    <property type="evidence" value="ECO:0007669"/>
    <property type="project" value="UniProtKB-ARBA"/>
</dbReference>
<keyword evidence="8" id="KW-0106">Calcium</keyword>
<reference evidence="18" key="2">
    <citation type="submission" date="2025-08" db="UniProtKB">
        <authorList>
            <consortium name="Ensembl"/>
        </authorList>
    </citation>
    <scope>IDENTIFICATION</scope>
</reference>
<evidence type="ECO:0000256" key="2">
    <source>
        <dbReference type="ARBA" id="ARBA00004569"/>
    </source>
</evidence>
<comment type="similarity">
    <text evidence="14">Belongs to the MICU1 family. MICU1 subfamily.</text>
</comment>
<dbReference type="InterPro" id="IPR011992">
    <property type="entry name" value="EF-hand-dom_pair"/>
</dbReference>
<keyword evidence="5" id="KW-0479">Metal-binding</keyword>
<dbReference type="InterPro" id="IPR018247">
    <property type="entry name" value="EF_Hand_1_Ca_BS"/>
</dbReference>
<feature type="region of interest" description="Disordered" evidence="16">
    <location>
        <begin position="168"/>
        <end position="219"/>
    </location>
</feature>
<keyword evidence="4" id="KW-0109">Calcium transport</keyword>
<proteinExistence type="inferred from homology"/>
<dbReference type="InterPro" id="IPR039800">
    <property type="entry name" value="MICU1/2/3"/>
</dbReference>
<dbReference type="Proteomes" id="UP000007635">
    <property type="component" value="Chromosome VI"/>
</dbReference>
<keyword evidence="11" id="KW-0496">Mitochondrion</keyword>
<dbReference type="PROSITE" id="PS00018">
    <property type="entry name" value="EF_HAND_1"/>
    <property type="match status" value="2"/>
</dbReference>
<evidence type="ECO:0000256" key="3">
    <source>
        <dbReference type="ARBA" id="ARBA00022448"/>
    </source>
</evidence>
<feature type="domain" description="EF-hand" evidence="17">
    <location>
        <begin position="529"/>
        <end position="564"/>
    </location>
</feature>
<keyword evidence="12" id="KW-0472">Membrane</keyword>
<evidence type="ECO:0000256" key="8">
    <source>
        <dbReference type="ARBA" id="ARBA00022837"/>
    </source>
</evidence>
<evidence type="ECO:0000313" key="19">
    <source>
        <dbReference type="Proteomes" id="UP000007635"/>
    </source>
</evidence>
<evidence type="ECO:0000256" key="12">
    <source>
        <dbReference type="ARBA" id="ARBA00023136"/>
    </source>
</evidence>
<protein>
    <recommendedName>
        <fullName evidence="15">Calcium uptake protein 1, mitochondrial</fullName>
    </recommendedName>
</protein>
<dbReference type="SMART" id="SM00054">
    <property type="entry name" value="EFh"/>
    <property type="match status" value="2"/>
</dbReference>
<dbReference type="PANTHER" id="PTHR12294">
    <property type="entry name" value="EF HAND DOMAIN FAMILY A1,A2-RELATED"/>
    <property type="match status" value="1"/>
</dbReference>
<dbReference type="FunFam" id="1.10.238.10:FF:000159">
    <property type="entry name" value="Calcium uptake protein 1, mitochondrial"/>
    <property type="match status" value="1"/>
</dbReference>
<evidence type="ECO:0000256" key="7">
    <source>
        <dbReference type="ARBA" id="ARBA00022792"/>
    </source>
</evidence>
<evidence type="ECO:0000256" key="1">
    <source>
        <dbReference type="ARBA" id="ARBA00004273"/>
    </source>
</evidence>
<evidence type="ECO:0000256" key="9">
    <source>
        <dbReference type="ARBA" id="ARBA00022946"/>
    </source>
</evidence>
<sequence length="598" mass="67455">MNLHKMLERHLILGHLHSDGVHPIDIYKGLYICMSMGHRSKQWWDAARLKRVRTRALPRPFCPHGLLIVNAELLLALRSVSAGPRRQKDDTLAVRHRPPFALSPAMLRLRALSAVSLGLAQLSRRYHSGAVQGSGRRRLMLAALAGVTGVSAATGLLWKRAYAEAGSSVQHSEQPGGEGTDFVRDAASETESEKSVEASSGDEEGNDGGEGKKKKPRSGFRDRKVMEYENRIRAYSTPDKIFRYFATLKVIGEHGDAEVYMTPQDFIRSITPNEKQPESLGLDQFIVKRYDGKDFWQTEKIAQEREKFADEDSIFYTLGECGLISFSDYIFLTTVLSTPQRNFEIAFKMFDLNGDGEVDLEEFEQVQSIIRSQTSMGMRHRDRSTTGNTLKTAGCSSALTTYFFGEDLKGKLTIGNFLEFQRKLQHDVLKLEFERNDPVSGRISERQFGGMLLAYSGVQSRKLKQMQKGLKKMFKDAQGITFEEVENFFTFLKNVNDVDTALSFYHMAGASIDKVTMKQVARTVAKVELSDHVCDVVFALFDCDGNGELSNREFIAIMKQRLMRGLEKPKDMGFTRLVRAMCKCAQDTAWDFATTRTQ</sequence>
<evidence type="ECO:0000256" key="14">
    <source>
        <dbReference type="ARBA" id="ARBA00038333"/>
    </source>
</evidence>
<keyword evidence="7" id="KW-0999">Mitochondrion inner membrane</keyword>
<keyword evidence="19" id="KW-1185">Reference proteome</keyword>
<evidence type="ECO:0000256" key="6">
    <source>
        <dbReference type="ARBA" id="ARBA00022737"/>
    </source>
</evidence>
<keyword evidence="13" id="KW-1015">Disulfide bond</keyword>
<dbReference type="GO" id="GO:0051560">
    <property type="term" value="P:mitochondrial calcium ion homeostasis"/>
    <property type="evidence" value="ECO:0007669"/>
    <property type="project" value="TreeGrafter"/>
</dbReference>
<dbReference type="AlphaFoldDB" id="A0AAQ4PII9"/>
<reference evidence="18" key="3">
    <citation type="submission" date="2025-09" db="UniProtKB">
        <authorList>
            <consortium name="Ensembl"/>
        </authorList>
    </citation>
    <scope>IDENTIFICATION</scope>
</reference>
<feature type="domain" description="EF-hand" evidence="17">
    <location>
        <begin position="338"/>
        <end position="373"/>
    </location>
</feature>
<evidence type="ECO:0000259" key="17">
    <source>
        <dbReference type="PROSITE" id="PS50222"/>
    </source>
</evidence>
<evidence type="ECO:0000256" key="10">
    <source>
        <dbReference type="ARBA" id="ARBA00023065"/>
    </source>
</evidence>
<dbReference type="GO" id="GO:0005509">
    <property type="term" value="F:calcium ion binding"/>
    <property type="evidence" value="ECO:0007669"/>
    <property type="project" value="InterPro"/>
</dbReference>
<name>A0AAQ4PII9_GASAC</name>
<dbReference type="InterPro" id="IPR002048">
    <property type="entry name" value="EF_hand_dom"/>
</dbReference>
<reference evidence="18 19" key="1">
    <citation type="journal article" date="2021" name="G3 (Bethesda)">
        <title>Improved contiguity of the threespine stickleback genome using long-read sequencing.</title>
        <authorList>
            <person name="Nath S."/>
            <person name="Shaw D.E."/>
            <person name="White M.A."/>
        </authorList>
    </citation>
    <scope>NUCLEOTIDE SEQUENCE [LARGE SCALE GENOMIC DNA]</scope>
    <source>
        <strain evidence="18 19">Lake Benthic</strain>
    </source>
</reference>
<organism evidence="18 19">
    <name type="scientific">Gasterosteus aculeatus aculeatus</name>
    <name type="common">three-spined stickleback</name>
    <dbReference type="NCBI Taxonomy" id="481459"/>
    <lineage>
        <taxon>Eukaryota</taxon>
        <taxon>Metazoa</taxon>
        <taxon>Chordata</taxon>
        <taxon>Craniata</taxon>
        <taxon>Vertebrata</taxon>
        <taxon>Euteleostomi</taxon>
        <taxon>Actinopterygii</taxon>
        <taxon>Neopterygii</taxon>
        <taxon>Teleostei</taxon>
        <taxon>Neoteleostei</taxon>
        <taxon>Acanthomorphata</taxon>
        <taxon>Eupercaria</taxon>
        <taxon>Perciformes</taxon>
        <taxon>Cottioidei</taxon>
        <taxon>Gasterosteales</taxon>
        <taxon>Gasterosteidae</taxon>
        <taxon>Gasterosteus</taxon>
    </lineage>
</organism>
<dbReference type="SUPFAM" id="SSF47473">
    <property type="entry name" value="EF-hand"/>
    <property type="match status" value="2"/>
</dbReference>
<evidence type="ECO:0000256" key="16">
    <source>
        <dbReference type="SAM" id="MobiDB-lite"/>
    </source>
</evidence>
<dbReference type="GO" id="GO:0036444">
    <property type="term" value="P:calcium import into the mitochondrion"/>
    <property type="evidence" value="ECO:0007669"/>
    <property type="project" value="UniProtKB-ARBA"/>
</dbReference>
<dbReference type="Pfam" id="PF13202">
    <property type="entry name" value="EF-hand_5"/>
    <property type="match status" value="1"/>
</dbReference>
<evidence type="ECO:0000256" key="5">
    <source>
        <dbReference type="ARBA" id="ARBA00022723"/>
    </source>
</evidence>
<dbReference type="PROSITE" id="PS50222">
    <property type="entry name" value="EF_HAND_2"/>
    <property type="match status" value="2"/>
</dbReference>
<dbReference type="Ensembl" id="ENSGACT00000066542.1">
    <property type="protein sequence ID" value="ENSGACP00000038582.1"/>
    <property type="gene ID" value="ENSGACG00000005152.2"/>
</dbReference>
<accession>A0AAQ4PII9</accession>
<evidence type="ECO:0000256" key="13">
    <source>
        <dbReference type="ARBA" id="ARBA00023157"/>
    </source>
</evidence>
<feature type="compositionally biased region" description="Basic and acidic residues" evidence="16">
    <location>
        <begin position="181"/>
        <end position="196"/>
    </location>
</feature>
<dbReference type="GeneTree" id="ENSGT00950000183079"/>
<dbReference type="FunFam" id="1.10.238.10:FF:000088">
    <property type="entry name" value="Calcium uptake protein 1, mitochondrial"/>
    <property type="match status" value="1"/>
</dbReference>
<comment type="subcellular location">
    <subcellularLocation>
        <location evidence="1">Mitochondrion inner membrane</location>
    </subcellularLocation>
    <subcellularLocation>
        <location evidence="2">Mitochondrion intermembrane space</location>
    </subcellularLocation>
</comment>
<keyword evidence="6" id="KW-0677">Repeat</keyword>
<dbReference type="GO" id="GO:0005758">
    <property type="term" value="C:mitochondrial intermembrane space"/>
    <property type="evidence" value="ECO:0007669"/>
    <property type="project" value="UniProtKB-SubCell"/>
</dbReference>
<evidence type="ECO:0000256" key="11">
    <source>
        <dbReference type="ARBA" id="ARBA00023128"/>
    </source>
</evidence>